<reference evidence="1 2" key="1">
    <citation type="journal article" date="2022" name="New Phytol.">
        <title>Ecological generalism drives hyperdiversity of secondary metabolite gene clusters in xylarialean endophytes.</title>
        <authorList>
            <person name="Franco M.E.E."/>
            <person name="Wisecaver J.H."/>
            <person name="Arnold A.E."/>
            <person name="Ju Y.M."/>
            <person name="Slot J.C."/>
            <person name="Ahrendt S."/>
            <person name="Moore L.P."/>
            <person name="Eastman K.E."/>
            <person name="Scott K."/>
            <person name="Konkel Z."/>
            <person name="Mondo S.J."/>
            <person name="Kuo A."/>
            <person name="Hayes R.D."/>
            <person name="Haridas S."/>
            <person name="Andreopoulos B."/>
            <person name="Riley R."/>
            <person name="LaButti K."/>
            <person name="Pangilinan J."/>
            <person name="Lipzen A."/>
            <person name="Amirebrahimi M."/>
            <person name="Yan J."/>
            <person name="Adam C."/>
            <person name="Keymanesh K."/>
            <person name="Ng V."/>
            <person name="Louie K."/>
            <person name="Northen T."/>
            <person name="Drula E."/>
            <person name="Henrissat B."/>
            <person name="Hsieh H.M."/>
            <person name="Youens-Clark K."/>
            <person name="Lutzoni F."/>
            <person name="Miadlikowska J."/>
            <person name="Eastwood D.C."/>
            <person name="Hamelin R.C."/>
            <person name="Grigoriev I.V."/>
            <person name="U'Ren J.M."/>
        </authorList>
    </citation>
    <scope>NUCLEOTIDE SEQUENCE [LARGE SCALE GENOMIC DNA]</scope>
    <source>
        <strain evidence="1 2">ER1909</strain>
    </source>
</reference>
<evidence type="ECO:0000313" key="1">
    <source>
        <dbReference type="EMBL" id="KAI6085360.1"/>
    </source>
</evidence>
<dbReference type="EMBL" id="MU394326">
    <property type="protein sequence ID" value="KAI6085360.1"/>
    <property type="molecule type" value="Genomic_DNA"/>
</dbReference>
<accession>A0ACC0CZ29</accession>
<dbReference type="Proteomes" id="UP001497680">
    <property type="component" value="Unassembled WGS sequence"/>
</dbReference>
<keyword evidence="2" id="KW-1185">Reference proteome</keyword>
<evidence type="ECO:0000313" key="2">
    <source>
        <dbReference type="Proteomes" id="UP001497680"/>
    </source>
</evidence>
<comment type="caution">
    <text evidence="1">The sequence shown here is derived from an EMBL/GenBank/DDBJ whole genome shotgun (WGS) entry which is preliminary data.</text>
</comment>
<sequence length="737" mass="78644">MSGNWTSPTPKGNNPGSSQLAKPQGPPYASRMAIVGGVPSPAIDDPIAVVLLLLFLLSAAAHMAILRINKARQLKFVFSGMLFALCLLRGVSLVARMIWASYPDTVNAVIAASVMTQCGSVLIFIINLFFAQRVLRAYHPRLGWHRGACYAVWFLIACVLCCLVMAIIATIHSFFTLSRRAREADRAVQLFAGSYLAFLAFLPVPVVALAVAARYPRRHFRVEKFGAGRWRAKVGLLIFTSLVATLGAGFRVGVNFDGRPGADPAWFHSRACYYCFNFVTDLVVSTAYLLARFDRRFIVPDGARGPGDYSPISPVVPSATNSKTNLVSGKLPMMGSEKPLVMMRQGSISGHTIVTPFKPFTPTASPPQSRPPSRSPTPSPKSSSKDKDNDNDNDNGITITNASTCYNTDSSATAVRTSPTTSSSLNRGKPPSRHDYNPLAQHPQNDEPLPPPQPPMSQIRPRSALKSTTSAAAGRMSRLGRISGGRSVMRSVRMRINSEADAYGPDGSSCFDEGGHATDTDPLVAHPSNTDTNTNTAATPASRQRYRYHYPNRHFLGRSRGGGNTSGNPSASASASGSGSGGGNTSVRAPAPAHLGPPILPDLDLDLELLSATLLAPWALDSWGFSSSRRASSSRWSGGRKNNNNRSNRNSRNSHKDDDDGVYSIVDGGNIADDAEFMMSGGSGEDSNRSSNESNSNSNGDSTAGSGGGANSSDIERSRSGGSSCTYSRQAGRARTM</sequence>
<proteinExistence type="predicted"/>
<name>A0ACC0CZ29_9PEZI</name>
<protein>
    <submittedName>
        <fullName evidence="1">Uncharacterized protein</fullName>
    </submittedName>
</protein>
<organism evidence="1 2">
    <name type="scientific">Hypoxylon rubiginosum</name>
    <dbReference type="NCBI Taxonomy" id="110542"/>
    <lineage>
        <taxon>Eukaryota</taxon>
        <taxon>Fungi</taxon>
        <taxon>Dikarya</taxon>
        <taxon>Ascomycota</taxon>
        <taxon>Pezizomycotina</taxon>
        <taxon>Sordariomycetes</taxon>
        <taxon>Xylariomycetidae</taxon>
        <taxon>Xylariales</taxon>
        <taxon>Hypoxylaceae</taxon>
        <taxon>Hypoxylon</taxon>
    </lineage>
</organism>
<gene>
    <name evidence="1" type="ORF">F4821DRAFT_261041</name>
</gene>